<keyword evidence="11" id="KW-1185">Reference proteome</keyword>
<evidence type="ECO:0000256" key="5">
    <source>
        <dbReference type="ARBA" id="ARBA00022777"/>
    </source>
</evidence>
<dbReference type="GO" id="GO:0035556">
    <property type="term" value="P:intracellular signal transduction"/>
    <property type="evidence" value="ECO:0007669"/>
    <property type="project" value="TreeGrafter"/>
</dbReference>
<proteinExistence type="predicted"/>
<dbReference type="InterPro" id="IPR011009">
    <property type="entry name" value="Kinase-like_dom_sf"/>
</dbReference>
<keyword evidence="4" id="KW-0547">Nucleotide-binding</keyword>
<accession>A0A7J8I8M0</accession>
<dbReference type="GO" id="GO:0005737">
    <property type="term" value="C:cytoplasm"/>
    <property type="evidence" value="ECO:0007669"/>
    <property type="project" value="TreeGrafter"/>
</dbReference>
<evidence type="ECO:0000256" key="6">
    <source>
        <dbReference type="ARBA" id="ARBA00022840"/>
    </source>
</evidence>
<dbReference type="GO" id="GO:0005524">
    <property type="term" value="F:ATP binding"/>
    <property type="evidence" value="ECO:0007669"/>
    <property type="project" value="UniProtKB-KW"/>
</dbReference>
<evidence type="ECO:0000256" key="7">
    <source>
        <dbReference type="ARBA" id="ARBA00047899"/>
    </source>
</evidence>
<evidence type="ECO:0000313" key="11">
    <source>
        <dbReference type="Proteomes" id="UP000550707"/>
    </source>
</evidence>
<comment type="catalytic activity">
    <reaction evidence="8">
        <text>L-seryl-[protein] + ATP = O-phospho-L-seryl-[protein] + ADP + H(+)</text>
        <dbReference type="Rhea" id="RHEA:17989"/>
        <dbReference type="Rhea" id="RHEA-COMP:9863"/>
        <dbReference type="Rhea" id="RHEA-COMP:11604"/>
        <dbReference type="ChEBI" id="CHEBI:15378"/>
        <dbReference type="ChEBI" id="CHEBI:29999"/>
        <dbReference type="ChEBI" id="CHEBI:30616"/>
        <dbReference type="ChEBI" id="CHEBI:83421"/>
        <dbReference type="ChEBI" id="CHEBI:456216"/>
        <dbReference type="EC" id="2.7.11.1"/>
    </reaction>
</comment>
<reference evidence="10 11" key="1">
    <citation type="journal article" date="2020" name="Nature">
        <title>Six reference-quality genomes reveal evolution of bat adaptations.</title>
        <authorList>
            <person name="Jebb D."/>
            <person name="Huang Z."/>
            <person name="Pippel M."/>
            <person name="Hughes G.M."/>
            <person name="Lavrichenko K."/>
            <person name="Devanna P."/>
            <person name="Winkler S."/>
            <person name="Jermiin L.S."/>
            <person name="Skirmuntt E.C."/>
            <person name="Katzourakis A."/>
            <person name="Burkitt-Gray L."/>
            <person name="Ray D.A."/>
            <person name="Sullivan K.A.M."/>
            <person name="Roscito J.G."/>
            <person name="Kirilenko B.M."/>
            <person name="Davalos L.M."/>
            <person name="Corthals A.P."/>
            <person name="Power M.L."/>
            <person name="Jones G."/>
            <person name="Ransome R.D."/>
            <person name="Dechmann D.K.N."/>
            <person name="Locatelli A.G."/>
            <person name="Puechmaille S.J."/>
            <person name="Fedrigo O."/>
            <person name="Jarvis E.D."/>
            <person name="Hiller M."/>
            <person name="Vernes S.C."/>
            <person name="Myers E.W."/>
            <person name="Teeling E.C."/>
        </authorList>
    </citation>
    <scope>NUCLEOTIDE SEQUENCE [LARGE SCALE GENOMIC DNA]</scope>
    <source>
        <strain evidence="10">MMolMol1</strain>
        <tissue evidence="10">Muscle</tissue>
    </source>
</reference>
<comment type="caution">
    <text evidence="10">The sequence shown here is derived from an EMBL/GenBank/DDBJ whole genome shotgun (WGS) entry which is preliminary data.</text>
</comment>
<dbReference type="GO" id="GO:0000226">
    <property type="term" value="P:microtubule cytoskeleton organization"/>
    <property type="evidence" value="ECO:0007669"/>
    <property type="project" value="TreeGrafter"/>
</dbReference>
<dbReference type="EMBL" id="JACASF010000004">
    <property type="protein sequence ID" value="KAF6480661.1"/>
    <property type="molecule type" value="Genomic_DNA"/>
</dbReference>
<dbReference type="PANTHER" id="PTHR24346:SF56">
    <property type="entry name" value="SERINE_THREONINE-PROTEIN KINASE MARK2"/>
    <property type="match status" value="1"/>
</dbReference>
<evidence type="ECO:0000256" key="3">
    <source>
        <dbReference type="ARBA" id="ARBA00022679"/>
    </source>
</evidence>
<evidence type="ECO:0000313" key="10">
    <source>
        <dbReference type="EMBL" id="KAF6480661.1"/>
    </source>
</evidence>
<dbReference type="GO" id="GO:0050321">
    <property type="term" value="F:tau-protein kinase activity"/>
    <property type="evidence" value="ECO:0007669"/>
    <property type="project" value="TreeGrafter"/>
</dbReference>
<keyword evidence="5" id="KW-0418">Kinase</keyword>
<evidence type="ECO:0000256" key="9">
    <source>
        <dbReference type="SAM" id="MobiDB-lite"/>
    </source>
</evidence>
<evidence type="ECO:0000256" key="4">
    <source>
        <dbReference type="ARBA" id="ARBA00022741"/>
    </source>
</evidence>
<dbReference type="Proteomes" id="UP000550707">
    <property type="component" value="Unassembled WGS sequence"/>
</dbReference>
<protein>
    <recommendedName>
        <fullName evidence="1">non-specific serine/threonine protein kinase</fullName>
        <ecNumber evidence="1">2.7.11.1</ecNumber>
    </recommendedName>
</protein>
<dbReference type="AlphaFoldDB" id="A0A7J8I8M0"/>
<sequence>MKIPDKTQQSSSCLYGPSCKVKTMTALNHPNTMRLFEVIETEDKTPCREEHLVSHGSSQEKEPSHILPDSAIRQWHQNFIISGDLKTENQLLDADKNIEMQEKHVGANHEGAVDGVGHGHEKLKPLVPPLSDYKDPD</sequence>
<comment type="catalytic activity">
    <reaction evidence="7">
        <text>L-threonyl-[protein] + ATP = O-phospho-L-threonyl-[protein] + ADP + H(+)</text>
        <dbReference type="Rhea" id="RHEA:46608"/>
        <dbReference type="Rhea" id="RHEA-COMP:11060"/>
        <dbReference type="Rhea" id="RHEA-COMP:11605"/>
        <dbReference type="ChEBI" id="CHEBI:15378"/>
        <dbReference type="ChEBI" id="CHEBI:30013"/>
        <dbReference type="ChEBI" id="CHEBI:30616"/>
        <dbReference type="ChEBI" id="CHEBI:61977"/>
        <dbReference type="ChEBI" id="CHEBI:456216"/>
        <dbReference type="EC" id="2.7.11.1"/>
    </reaction>
</comment>
<gene>
    <name evidence="10" type="ORF">HJG59_010528</name>
</gene>
<keyword evidence="2" id="KW-0723">Serine/threonine-protein kinase</keyword>
<dbReference type="InParanoid" id="A0A7J8I8M0"/>
<dbReference type="PANTHER" id="PTHR24346">
    <property type="entry name" value="MAP/MICROTUBULE AFFINITY-REGULATING KINASE"/>
    <property type="match status" value="1"/>
</dbReference>
<keyword evidence="3" id="KW-0808">Transferase</keyword>
<keyword evidence="6" id="KW-0067">ATP-binding</keyword>
<evidence type="ECO:0000256" key="8">
    <source>
        <dbReference type="ARBA" id="ARBA00048679"/>
    </source>
</evidence>
<evidence type="ECO:0000256" key="2">
    <source>
        <dbReference type="ARBA" id="ARBA00022527"/>
    </source>
</evidence>
<dbReference type="Gene3D" id="1.10.510.10">
    <property type="entry name" value="Transferase(Phosphotransferase) domain 1"/>
    <property type="match status" value="1"/>
</dbReference>
<organism evidence="10 11">
    <name type="scientific">Molossus molossus</name>
    <name type="common">Pallas' mastiff bat</name>
    <name type="synonym">Vespertilio molossus</name>
    <dbReference type="NCBI Taxonomy" id="27622"/>
    <lineage>
        <taxon>Eukaryota</taxon>
        <taxon>Metazoa</taxon>
        <taxon>Chordata</taxon>
        <taxon>Craniata</taxon>
        <taxon>Vertebrata</taxon>
        <taxon>Euteleostomi</taxon>
        <taxon>Mammalia</taxon>
        <taxon>Eutheria</taxon>
        <taxon>Laurasiatheria</taxon>
        <taxon>Chiroptera</taxon>
        <taxon>Yangochiroptera</taxon>
        <taxon>Molossidae</taxon>
        <taxon>Molossus</taxon>
    </lineage>
</organism>
<name>A0A7J8I8M0_MOLMO</name>
<feature type="region of interest" description="Disordered" evidence="9">
    <location>
        <begin position="104"/>
        <end position="137"/>
    </location>
</feature>
<dbReference type="SUPFAM" id="SSF56112">
    <property type="entry name" value="Protein kinase-like (PK-like)"/>
    <property type="match status" value="1"/>
</dbReference>
<evidence type="ECO:0000256" key="1">
    <source>
        <dbReference type="ARBA" id="ARBA00012513"/>
    </source>
</evidence>
<dbReference type="EC" id="2.7.11.1" evidence="1"/>